<evidence type="ECO:0000259" key="4">
    <source>
        <dbReference type="PROSITE" id="PS50966"/>
    </source>
</evidence>
<dbReference type="InterPro" id="IPR000330">
    <property type="entry name" value="SNF2_N"/>
</dbReference>
<dbReference type="Pfam" id="PF12419">
    <property type="entry name" value="DUF3670"/>
    <property type="match status" value="1"/>
</dbReference>
<evidence type="ECO:0000256" key="3">
    <source>
        <dbReference type="SAM" id="MobiDB-lite"/>
    </source>
</evidence>
<accession>A0A2Z6ID92</accession>
<dbReference type="InterPro" id="IPR027417">
    <property type="entry name" value="P-loop_NTPase"/>
</dbReference>
<dbReference type="CDD" id="cd18793">
    <property type="entry name" value="SF2_C_SNF"/>
    <property type="match status" value="1"/>
</dbReference>
<evidence type="ECO:0008006" key="9">
    <source>
        <dbReference type="Google" id="ProtNLM"/>
    </source>
</evidence>
<dbReference type="Gene3D" id="3.40.50.10810">
    <property type="entry name" value="Tandem AAA-ATPase domain"/>
    <property type="match status" value="1"/>
</dbReference>
<dbReference type="SMART" id="SM00490">
    <property type="entry name" value="HELICc"/>
    <property type="match status" value="1"/>
</dbReference>
<dbReference type="Gene3D" id="3.40.50.300">
    <property type="entry name" value="P-loop containing nucleotide triphosphate hydrolases"/>
    <property type="match status" value="1"/>
</dbReference>
<evidence type="ECO:0000259" key="5">
    <source>
        <dbReference type="PROSITE" id="PS51192"/>
    </source>
</evidence>
<dbReference type="SUPFAM" id="SSF52540">
    <property type="entry name" value="P-loop containing nucleoside triphosphate hydrolases"/>
    <property type="match status" value="2"/>
</dbReference>
<keyword evidence="8" id="KW-1185">Reference proteome</keyword>
<evidence type="ECO:0000313" key="8">
    <source>
        <dbReference type="Proteomes" id="UP000271003"/>
    </source>
</evidence>
<dbReference type="KEGG" id="sutt:SUTMEG_17910"/>
<gene>
    <name evidence="7" type="ORF">SUTMEG_17910</name>
</gene>
<dbReference type="Pfam" id="PF00176">
    <property type="entry name" value="SNF2-rel_dom"/>
    <property type="match status" value="1"/>
</dbReference>
<dbReference type="PANTHER" id="PTHR45629:SF7">
    <property type="entry name" value="DNA EXCISION REPAIR PROTEIN ERCC-6-RELATED"/>
    <property type="match status" value="1"/>
</dbReference>
<feature type="compositionally biased region" description="Basic and acidic residues" evidence="3">
    <location>
        <begin position="469"/>
        <end position="478"/>
    </location>
</feature>
<evidence type="ECO:0000313" key="7">
    <source>
        <dbReference type="EMBL" id="BBF23900.1"/>
    </source>
</evidence>
<dbReference type="OrthoDB" id="9760715at2"/>
<dbReference type="InterPro" id="IPR050496">
    <property type="entry name" value="SNF2_RAD54_helicase_repair"/>
</dbReference>
<dbReference type="Pfam" id="PF00271">
    <property type="entry name" value="Helicase_C"/>
    <property type="match status" value="1"/>
</dbReference>
<dbReference type="EMBL" id="AP018786">
    <property type="protein sequence ID" value="BBF23900.1"/>
    <property type="molecule type" value="Genomic_DNA"/>
</dbReference>
<dbReference type="InterPro" id="IPR007527">
    <property type="entry name" value="Znf_SWIM"/>
</dbReference>
<dbReference type="InterPro" id="IPR038718">
    <property type="entry name" value="SNF2-like_sf"/>
</dbReference>
<feature type="region of interest" description="Disordered" evidence="3">
    <location>
        <begin position="446"/>
        <end position="479"/>
    </location>
</feature>
<dbReference type="InterPro" id="IPR022138">
    <property type="entry name" value="DUF3670"/>
</dbReference>
<dbReference type="PROSITE" id="PS51192">
    <property type="entry name" value="HELICASE_ATP_BIND_1"/>
    <property type="match status" value="1"/>
</dbReference>
<evidence type="ECO:0000256" key="1">
    <source>
        <dbReference type="ARBA" id="ARBA00022801"/>
    </source>
</evidence>
<dbReference type="Proteomes" id="UP000271003">
    <property type="component" value="Chromosome"/>
</dbReference>
<dbReference type="InterPro" id="IPR014001">
    <property type="entry name" value="Helicase_ATP-bd"/>
</dbReference>
<dbReference type="PROSITE" id="PS50966">
    <property type="entry name" value="ZF_SWIM"/>
    <property type="match status" value="1"/>
</dbReference>
<name>A0A2Z6ID92_9BURK</name>
<feature type="compositionally biased region" description="Basic and acidic residues" evidence="3">
    <location>
        <begin position="446"/>
        <end position="461"/>
    </location>
</feature>
<dbReference type="RefSeq" id="WP_120177457.1">
    <property type="nucleotide sequence ID" value="NZ_AP018786.1"/>
</dbReference>
<feature type="domain" description="SWIM-type" evidence="4">
    <location>
        <begin position="111"/>
        <end position="149"/>
    </location>
</feature>
<dbReference type="GO" id="GO:0015616">
    <property type="term" value="F:DNA translocase activity"/>
    <property type="evidence" value="ECO:0007669"/>
    <property type="project" value="TreeGrafter"/>
</dbReference>
<reference evidence="7 8" key="1">
    <citation type="journal article" date="2018" name="Int. J. Syst. Evol. Microbiol.">
        <title>Mesosutterella multiformis gen. nov., sp. nov., a member of the family Sutterellaceae and Sutterella megalosphaeroides sp. nov., isolated from human faeces.</title>
        <authorList>
            <person name="Sakamoto M."/>
            <person name="Ikeyama N."/>
            <person name="Kunihiro T."/>
            <person name="Iino T."/>
            <person name="Yuki M."/>
            <person name="Ohkuma M."/>
        </authorList>
    </citation>
    <scope>NUCLEOTIDE SEQUENCE [LARGE SCALE GENOMIC DNA]</scope>
    <source>
        <strain evidence="7 8">6FBBBH3</strain>
    </source>
</reference>
<feature type="domain" description="Helicase ATP-binding" evidence="5">
    <location>
        <begin position="802"/>
        <end position="962"/>
    </location>
</feature>
<evidence type="ECO:0000256" key="2">
    <source>
        <dbReference type="PROSITE-ProRule" id="PRU00325"/>
    </source>
</evidence>
<dbReference type="Pfam" id="PF04434">
    <property type="entry name" value="SWIM"/>
    <property type="match status" value="1"/>
</dbReference>
<dbReference type="PROSITE" id="PS51194">
    <property type="entry name" value="HELICASE_CTER"/>
    <property type="match status" value="1"/>
</dbReference>
<organism evidence="7 8">
    <name type="scientific">Sutterella megalosphaeroides</name>
    <dbReference type="NCBI Taxonomy" id="2494234"/>
    <lineage>
        <taxon>Bacteria</taxon>
        <taxon>Pseudomonadati</taxon>
        <taxon>Pseudomonadota</taxon>
        <taxon>Betaproteobacteria</taxon>
        <taxon>Burkholderiales</taxon>
        <taxon>Sutterellaceae</taxon>
        <taxon>Sutterella</taxon>
    </lineage>
</organism>
<dbReference type="InterPro" id="IPR001650">
    <property type="entry name" value="Helicase_C-like"/>
</dbReference>
<keyword evidence="1" id="KW-0378">Hydrolase</keyword>
<keyword evidence="2" id="KW-0479">Metal-binding</keyword>
<dbReference type="GO" id="GO:0016787">
    <property type="term" value="F:hydrolase activity"/>
    <property type="evidence" value="ECO:0007669"/>
    <property type="project" value="UniProtKB-KW"/>
</dbReference>
<proteinExistence type="predicted"/>
<dbReference type="GO" id="GO:0004386">
    <property type="term" value="F:helicase activity"/>
    <property type="evidence" value="ECO:0007669"/>
    <property type="project" value="UniProtKB-KW"/>
</dbReference>
<dbReference type="CDD" id="cd18012">
    <property type="entry name" value="DEXQc_arch_SWI2_SNF2"/>
    <property type="match status" value="1"/>
</dbReference>
<evidence type="ECO:0000259" key="6">
    <source>
        <dbReference type="PROSITE" id="PS51194"/>
    </source>
</evidence>
<keyword evidence="2" id="KW-0862">Zinc</keyword>
<feature type="domain" description="Helicase C-terminal" evidence="6">
    <location>
        <begin position="1124"/>
        <end position="1280"/>
    </location>
</feature>
<dbReference type="GO" id="GO:0008270">
    <property type="term" value="F:zinc ion binding"/>
    <property type="evidence" value="ECO:0007669"/>
    <property type="project" value="UniProtKB-KW"/>
</dbReference>
<sequence>MAARKVFGTTWWGQAWLNALQAIDHANRLPRGRTYWNTGRVERLGFASDGSGRIEALVQGNAYYPYEVSVSMAPLPAAAVKRLVDHVARDPNLISALLEGELPEGIARAAETLGIELFPKTYRSLNVSCSCPDSARICKHVAAVIYGMADLIDRDPFLVFRLRGIDLVDELRRRGIDLAAARRTRAPSIFRYLQNALEGAPDPKFAGDAYAALDALRTLPLSGIEPALEKILALWPERHPLSNVANFPGWWRTVQKKIVRSLDVRLTKGFVIRFEESTADDTAPRAKKGLETLMPLLERYPAYEGGDAGALRLKLVLTGDRATLEARASTNGKDWFPLDRRDLVERLIDFDDETAKTLPLEVDALRSLVVAASKLVVQGALVPVLAAAESNIEIDDGIAEPVPVFYWAPALRSGDVAALFEAAVAPLVPLAETLFDVKTLRDLKADGEEAGKESGEGAEKTDEADEADEKTAEKRAEPRSGTIRKAALLALSWAATALVAREAERLHFTPEDIAQAHLLGVDLREVAVPDPEAVDTLCARYFRPFLMADAFPWRPVLTVRSGTEDVTVNFGILPRESRTPVRLSVLLRDKEWASERFAALGVLKTLERVAPEIASIRATSGDPAHIALEDLKSFLFEAAPQLRLLGVVLRLPESLRKMLKPRLVARLADPGEKAGASGLLGKEALAEFEWRVAVGNDLLTLEDLRRLMQDSSGIVKWKDDYVYLDPAELERIARTLEAEREPSYLEKMRGLLTGEMAGAEVVASPEILKRLETLTAVESIEPPKGLRAELRPYQERGYAWLVKNLKLGLGSLIADDMGLGKTLQVIAALTYLKESGELAKEKALVVLPTTLITNWTRELAKFSPDLTVGVYHGSDRALPPANALPDVTLTSYGLLRRDAEVLGARRWRLLVLDEAQAVKNTTSAQTAAVKQLKARQVLAMSGTPVENRLSEYWSIFSTVQPRLLGTLKDFRETFARPIETDHDPKAAEALKRLTAPFMLRRLKSDKSIIADLPEKNVLDYFTNLTTEQAALYAQTLERLMGELAELEARASASPDVELTNEIVENVFETDDPTMPAETSSQSDIRAKRRGLVLRLITALKQICNSPSQYLKTDEPRPDSGKAAALLELLARCRDADRKVLVFTQFREMGERLQNWIEAATGERPDFLHGGVNLKERSAMVDRFQTDRSVRVLIVSLKAGGTGLNLTAASAVIHYDLWWNPAVENQATDRAYRIGQRRDVLVYRFVTAGTFEEKINAMLMQKRELADLTVSTGEAWIGDMKKEEIEAIFRLSSETER</sequence>
<dbReference type="InterPro" id="IPR049730">
    <property type="entry name" value="SNF2/RAD54-like_C"/>
</dbReference>
<dbReference type="SMART" id="SM00487">
    <property type="entry name" value="DEXDc"/>
    <property type="match status" value="1"/>
</dbReference>
<keyword evidence="2" id="KW-0863">Zinc-finger</keyword>
<dbReference type="GO" id="GO:0005524">
    <property type="term" value="F:ATP binding"/>
    <property type="evidence" value="ECO:0007669"/>
    <property type="project" value="InterPro"/>
</dbReference>
<protein>
    <recommendedName>
        <fullName evidence="9">Helicase SNF2</fullName>
    </recommendedName>
</protein>
<dbReference type="PANTHER" id="PTHR45629">
    <property type="entry name" value="SNF2/RAD54 FAMILY MEMBER"/>
    <property type="match status" value="1"/>
</dbReference>